<reference evidence="2 3" key="1">
    <citation type="submission" date="2009-04" db="EMBL/GenBank/DDBJ databases">
        <authorList>
            <person name="Qin X."/>
            <person name="Bachman B."/>
            <person name="Battles P."/>
            <person name="Bell A."/>
            <person name="Bess C."/>
            <person name="Bickham C."/>
            <person name="Chaboub L."/>
            <person name="Chen D."/>
            <person name="Coyle M."/>
            <person name="Deiros D.R."/>
            <person name="Dinh H."/>
            <person name="Forbes L."/>
            <person name="Fowler G."/>
            <person name="Francisco L."/>
            <person name="Fu Q."/>
            <person name="Gubbala S."/>
            <person name="Hale W."/>
            <person name="Han Y."/>
            <person name="Hemphill L."/>
            <person name="Highlander S.K."/>
            <person name="Hirani K."/>
            <person name="Hogues M."/>
            <person name="Jackson L."/>
            <person name="Jakkamsetti A."/>
            <person name="Javaid M."/>
            <person name="Jiang H."/>
            <person name="Korchina V."/>
            <person name="Kovar C."/>
            <person name="Lara F."/>
            <person name="Lee S."/>
            <person name="Mata R."/>
            <person name="Mathew T."/>
            <person name="Moen C."/>
            <person name="Morales K."/>
            <person name="Munidasa M."/>
            <person name="Nazareth L."/>
            <person name="Ngo R."/>
            <person name="Nguyen L."/>
            <person name="Okwuonu G."/>
            <person name="Ongeri F."/>
            <person name="Patil S."/>
            <person name="Petrosino J."/>
            <person name="Pham C."/>
            <person name="Pham P."/>
            <person name="Pu L.-L."/>
            <person name="Puazo M."/>
            <person name="Raj R."/>
            <person name="Reid J."/>
            <person name="Rouhana J."/>
            <person name="Saada N."/>
            <person name="Shang Y."/>
            <person name="Simmons D."/>
            <person name="Thornton R."/>
            <person name="Warren J."/>
            <person name="Weissenberger G."/>
            <person name="Zhang J."/>
            <person name="Zhang L."/>
            <person name="Zhou C."/>
            <person name="Zhu D."/>
            <person name="Muzny D."/>
            <person name="Worley K."/>
            <person name="Gibbs R."/>
        </authorList>
    </citation>
    <scope>NUCLEOTIDE SEQUENCE [LARGE SCALE GENOMIC DNA]</scope>
    <source>
        <strain evidence="2 3">ATCC 19254</strain>
    </source>
</reference>
<name>C2KI23_LEUMC</name>
<gene>
    <name evidence="2" type="ORF">HMPREF0555_0289</name>
</gene>
<sequence length="139" mass="16312">MQINEFLQHLFYLSIALGFVVFLAYWNFSFHRGKVFKSIKLRNALLRAVDHQNILLTDVDEVYKIMVMKSWVVAQENKITLHIPNYRFWKQVNDNTTNNILHAVSCDSFTYFLSEEFSDYSFSPCQRSSKSLILSGSKN</sequence>
<keyword evidence="1" id="KW-1133">Transmembrane helix</keyword>
<dbReference type="Proteomes" id="UP000004283">
    <property type="component" value="Unassembled WGS sequence"/>
</dbReference>
<protein>
    <submittedName>
        <fullName evidence="2">Uncharacterized protein</fullName>
    </submittedName>
</protein>
<proteinExistence type="predicted"/>
<organism evidence="2 3">
    <name type="scientific">Leuconostoc mesenteroides subsp. cremoris ATCC 19254</name>
    <dbReference type="NCBI Taxonomy" id="586220"/>
    <lineage>
        <taxon>Bacteria</taxon>
        <taxon>Bacillati</taxon>
        <taxon>Bacillota</taxon>
        <taxon>Bacilli</taxon>
        <taxon>Lactobacillales</taxon>
        <taxon>Lactobacillaceae</taxon>
        <taxon>Leuconostoc</taxon>
    </lineage>
</organism>
<evidence type="ECO:0000313" key="2">
    <source>
        <dbReference type="EMBL" id="EEJ43068.1"/>
    </source>
</evidence>
<keyword evidence="1" id="KW-0812">Transmembrane</keyword>
<accession>C2KI23</accession>
<comment type="caution">
    <text evidence="2">The sequence shown here is derived from an EMBL/GenBank/DDBJ whole genome shotgun (WGS) entry which is preliminary data.</text>
</comment>
<dbReference type="HOGENOM" id="CLU_1842687_0_0_9"/>
<feature type="transmembrane region" description="Helical" evidence="1">
    <location>
        <begin position="6"/>
        <end position="28"/>
    </location>
</feature>
<evidence type="ECO:0000256" key="1">
    <source>
        <dbReference type="SAM" id="Phobius"/>
    </source>
</evidence>
<evidence type="ECO:0000313" key="3">
    <source>
        <dbReference type="Proteomes" id="UP000004283"/>
    </source>
</evidence>
<dbReference type="RefSeq" id="WP_002815991.1">
    <property type="nucleotide sequence ID" value="NZ_GG693387.1"/>
</dbReference>
<dbReference type="AlphaFoldDB" id="C2KI23"/>
<dbReference type="EMBL" id="ACKV01000009">
    <property type="protein sequence ID" value="EEJ43068.1"/>
    <property type="molecule type" value="Genomic_DNA"/>
</dbReference>
<keyword evidence="1" id="KW-0472">Membrane</keyword>